<evidence type="ECO:0000313" key="2">
    <source>
        <dbReference type="EMBL" id="EOA86416.1"/>
    </source>
</evidence>
<feature type="compositionally biased region" description="Basic and acidic residues" evidence="1">
    <location>
        <begin position="146"/>
        <end position="160"/>
    </location>
</feature>
<dbReference type="GeneID" id="19398137"/>
<dbReference type="RefSeq" id="XP_008026026.1">
    <property type="nucleotide sequence ID" value="XM_008027835.1"/>
</dbReference>
<feature type="compositionally biased region" description="Pro residues" evidence="1">
    <location>
        <begin position="172"/>
        <end position="182"/>
    </location>
</feature>
<dbReference type="HOGENOM" id="CLU_411128_0_0_1"/>
<protein>
    <submittedName>
        <fullName evidence="2">Uncharacterized protein</fullName>
    </submittedName>
</protein>
<dbReference type="OrthoDB" id="3684136at2759"/>
<evidence type="ECO:0000313" key="3">
    <source>
        <dbReference type="Proteomes" id="UP000016935"/>
    </source>
</evidence>
<organism evidence="2 3">
    <name type="scientific">Exserohilum turcicum (strain 28A)</name>
    <name type="common">Northern leaf blight fungus</name>
    <name type="synonym">Setosphaeria turcica</name>
    <dbReference type="NCBI Taxonomy" id="671987"/>
    <lineage>
        <taxon>Eukaryota</taxon>
        <taxon>Fungi</taxon>
        <taxon>Dikarya</taxon>
        <taxon>Ascomycota</taxon>
        <taxon>Pezizomycotina</taxon>
        <taxon>Dothideomycetes</taxon>
        <taxon>Pleosporomycetidae</taxon>
        <taxon>Pleosporales</taxon>
        <taxon>Pleosporineae</taxon>
        <taxon>Pleosporaceae</taxon>
        <taxon>Exserohilum</taxon>
    </lineage>
</organism>
<dbReference type="Proteomes" id="UP000016935">
    <property type="component" value="Unassembled WGS sequence"/>
</dbReference>
<dbReference type="EMBL" id="KB908593">
    <property type="protein sequence ID" value="EOA86416.1"/>
    <property type="molecule type" value="Genomic_DNA"/>
</dbReference>
<feature type="region of interest" description="Disordered" evidence="1">
    <location>
        <begin position="24"/>
        <end position="68"/>
    </location>
</feature>
<feature type="compositionally biased region" description="Polar residues" evidence="1">
    <location>
        <begin position="232"/>
        <end position="246"/>
    </location>
</feature>
<sequence length="668" mass="74855">MTTFFQRLKHPFRRPTHYYTIAEPSRTPQQLERQQKKELQMAQDKIENDLDDGRVRPRRSSSPDSLPVIIDKGPYKGYFYPKDQLYFNSIMLAADVEPRYVGPPGGEFRQEVARTPIRRPRGRNNRSPSPRPVPSEWLTASQNAENLRRWEERNGVEPRPMRARRPSRMLSPPRPTSPPRGPIMPGTQEWDKFMDFPSETSYHPQSDKQCNQAAKASVTLETPGSSVPAVTEMQNPLPSHRVNNLPQRGRSIPPSPTSSQIRLPGISPTDEGSTQPATWTSALNSILHNEAVDPAMREAVIDRARHNSATRGSEHHETLPIAPVDAGLVPNFSYPVAASAFYDRVDAAQESQIRPVQEDELLPNGVSVETSSHTSSNDTLYRDPTPLSWPLRGGQEETHSPLTNGVPPGYYPPSSSDGTAGTADTSIDPRQRPPPPPDLVPEHTSTLLSSILTPSEFALHREIVHGAALVGTPISPTRSNTSSSTPLDTRLIQKLDTVVYGLQDRINGLEDDLVPQLGTWLEQKDLEISELHIETSNLRDEVAELKRIVDFSSRTLGLCREREWEVWQTLLDIQRKREEKRSPLSRVFSWVRGNPTRDVDGLQSCRSTDLGNKGLLKKELDALLLIAKQNVDVIDEDMEEMARLVWACKAKNDVTEEVRPVEGSGEHV</sequence>
<feature type="compositionally biased region" description="Basic and acidic residues" evidence="1">
    <location>
        <begin position="33"/>
        <end position="55"/>
    </location>
</feature>
<feature type="compositionally biased region" description="Polar residues" evidence="1">
    <location>
        <begin position="198"/>
        <end position="225"/>
    </location>
</feature>
<name>R0INR6_EXST2</name>
<feature type="region of interest" description="Disordered" evidence="1">
    <location>
        <begin position="102"/>
        <end position="277"/>
    </location>
</feature>
<proteinExistence type="predicted"/>
<evidence type="ECO:0000256" key="1">
    <source>
        <dbReference type="SAM" id="MobiDB-lite"/>
    </source>
</evidence>
<dbReference type="eggNOG" id="ENOG502TFMQ">
    <property type="taxonomic scope" value="Eukaryota"/>
</dbReference>
<reference evidence="2 3" key="1">
    <citation type="journal article" date="2012" name="PLoS Pathog.">
        <title>Diverse lifestyles and strategies of plant pathogenesis encoded in the genomes of eighteen Dothideomycetes fungi.</title>
        <authorList>
            <person name="Ohm R.A."/>
            <person name="Feau N."/>
            <person name="Henrissat B."/>
            <person name="Schoch C.L."/>
            <person name="Horwitz B.A."/>
            <person name="Barry K.W."/>
            <person name="Condon B.J."/>
            <person name="Copeland A.C."/>
            <person name="Dhillon B."/>
            <person name="Glaser F."/>
            <person name="Hesse C.N."/>
            <person name="Kosti I."/>
            <person name="LaButti K."/>
            <person name="Lindquist E.A."/>
            <person name="Lucas S."/>
            <person name="Salamov A.A."/>
            <person name="Bradshaw R.E."/>
            <person name="Ciuffetti L."/>
            <person name="Hamelin R.C."/>
            <person name="Kema G.H.J."/>
            <person name="Lawrence C."/>
            <person name="Scott J.A."/>
            <person name="Spatafora J.W."/>
            <person name="Turgeon B.G."/>
            <person name="de Wit P.J.G.M."/>
            <person name="Zhong S."/>
            <person name="Goodwin S.B."/>
            <person name="Grigoriev I.V."/>
        </authorList>
    </citation>
    <scope>NUCLEOTIDE SEQUENCE [LARGE SCALE GENOMIC DNA]</scope>
    <source>
        <strain evidence="3">28A</strain>
    </source>
</reference>
<feature type="region of interest" description="Disordered" evidence="1">
    <location>
        <begin position="354"/>
        <end position="443"/>
    </location>
</feature>
<keyword evidence="3" id="KW-1185">Reference proteome</keyword>
<dbReference type="AlphaFoldDB" id="R0INR6"/>
<reference evidence="2 3" key="2">
    <citation type="journal article" date="2013" name="PLoS Genet.">
        <title>Comparative genome structure, secondary metabolite, and effector coding capacity across Cochliobolus pathogens.</title>
        <authorList>
            <person name="Condon B.J."/>
            <person name="Leng Y."/>
            <person name="Wu D."/>
            <person name="Bushley K.E."/>
            <person name="Ohm R.A."/>
            <person name="Otillar R."/>
            <person name="Martin J."/>
            <person name="Schackwitz W."/>
            <person name="Grimwood J."/>
            <person name="MohdZainudin N."/>
            <person name="Xue C."/>
            <person name="Wang R."/>
            <person name="Manning V.A."/>
            <person name="Dhillon B."/>
            <person name="Tu Z.J."/>
            <person name="Steffenson B.J."/>
            <person name="Salamov A."/>
            <person name="Sun H."/>
            <person name="Lowry S."/>
            <person name="LaButti K."/>
            <person name="Han J."/>
            <person name="Copeland A."/>
            <person name="Lindquist E."/>
            <person name="Barry K."/>
            <person name="Schmutz J."/>
            <person name="Baker S.E."/>
            <person name="Ciuffetti L.M."/>
            <person name="Grigoriev I.V."/>
            <person name="Zhong S."/>
            <person name="Turgeon B.G."/>
        </authorList>
    </citation>
    <scope>NUCLEOTIDE SEQUENCE [LARGE SCALE GENOMIC DNA]</scope>
    <source>
        <strain evidence="3">28A</strain>
    </source>
</reference>
<gene>
    <name evidence="2" type="ORF">SETTUDRAFT_161294</name>
</gene>
<feature type="compositionally biased region" description="Polar residues" evidence="1">
    <location>
        <begin position="367"/>
        <end position="379"/>
    </location>
</feature>
<accession>R0INR6</accession>